<proteinExistence type="predicted"/>
<dbReference type="KEGG" id="pfaa:MM59RIKEN_10210"/>
<protein>
    <recommendedName>
        <fullName evidence="4">4'-phosphopantetheinyl transferase</fullName>
    </recommendedName>
</protein>
<dbReference type="InterPro" id="IPR050559">
    <property type="entry name" value="P-Pant_transferase_sf"/>
</dbReference>
<reference evidence="2" key="1">
    <citation type="submission" date="2020-09" db="EMBL/GenBank/DDBJ databases">
        <title>New species isolated from human feces.</title>
        <authorList>
            <person name="Kitahara M."/>
            <person name="Shigeno Y."/>
            <person name="Shime M."/>
            <person name="Matsumoto Y."/>
            <person name="Nakamura S."/>
            <person name="Motooka D."/>
            <person name="Fukuoka S."/>
            <person name="Nishikawa H."/>
            <person name="Benno Y."/>
        </authorList>
    </citation>
    <scope>NUCLEOTIDE SEQUENCE</scope>
    <source>
        <strain evidence="2">MM59</strain>
    </source>
</reference>
<dbReference type="GO" id="GO:0000287">
    <property type="term" value="F:magnesium ion binding"/>
    <property type="evidence" value="ECO:0007669"/>
    <property type="project" value="InterPro"/>
</dbReference>
<keyword evidence="1" id="KW-0808">Transferase</keyword>
<evidence type="ECO:0000313" key="2">
    <source>
        <dbReference type="EMBL" id="BCK83702.1"/>
    </source>
</evidence>
<dbReference type="RefSeq" id="WP_213542836.1">
    <property type="nucleotide sequence ID" value="NZ_AP023420.1"/>
</dbReference>
<dbReference type="InterPro" id="IPR037143">
    <property type="entry name" value="4-PPantetheinyl_Trfase_dom_sf"/>
</dbReference>
<accession>A0A810QBZ4</accession>
<dbReference type="GO" id="GO:0008897">
    <property type="term" value="F:holo-[acyl-carrier-protein] synthase activity"/>
    <property type="evidence" value="ECO:0007669"/>
    <property type="project" value="InterPro"/>
</dbReference>
<dbReference type="AlphaFoldDB" id="A0A810QBZ4"/>
<dbReference type="SUPFAM" id="SSF56214">
    <property type="entry name" value="4'-phosphopantetheinyl transferase"/>
    <property type="match status" value="2"/>
</dbReference>
<keyword evidence="3" id="KW-1185">Reference proteome</keyword>
<name>A0A810QBZ4_9FIRM</name>
<dbReference type="Gene3D" id="3.90.470.20">
    <property type="entry name" value="4'-phosphopantetheinyl transferase domain"/>
    <property type="match status" value="1"/>
</dbReference>
<evidence type="ECO:0000256" key="1">
    <source>
        <dbReference type="ARBA" id="ARBA00022679"/>
    </source>
</evidence>
<sequence length="202" mass="22911">MSTEIWIVLLERRLTEAEVGILLEGTPYPWRERLLRVREAEKRQAPLCAYALLRLAIWERCGLYELPLIARTDLGKPYFPEWPGVHFSISHTAAAAMVGLSERPVGVDIERIRPVSRRLLREVGPSEERFFKTWVRREALVKCSGQGVGAMLRGEPPLEDGMHYHEICTASGCAAGAATWESVPPQVRRYSLETLLKCLQTK</sequence>
<evidence type="ECO:0000313" key="3">
    <source>
        <dbReference type="Proteomes" id="UP000679848"/>
    </source>
</evidence>
<dbReference type="PANTHER" id="PTHR12215:SF10">
    <property type="entry name" value="L-AMINOADIPATE-SEMIALDEHYDE DEHYDROGENASE-PHOSPHOPANTETHEINYL TRANSFERASE"/>
    <property type="match status" value="1"/>
</dbReference>
<dbReference type="EMBL" id="AP023420">
    <property type="protein sequence ID" value="BCK83702.1"/>
    <property type="molecule type" value="Genomic_DNA"/>
</dbReference>
<dbReference type="GO" id="GO:0019878">
    <property type="term" value="P:lysine biosynthetic process via aminoadipic acid"/>
    <property type="evidence" value="ECO:0007669"/>
    <property type="project" value="TreeGrafter"/>
</dbReference>
<evidence type="ECO:0008006" key="4">
    <source>
        <dbReference type="Google" id="ProtNLM"/>
    </source>
</evidence>
<organism evidence="2 3">
    <name type="scientific">Pusillibacter faecalis</name>
    <dbReference type="NCBI Taxonomy" id="2714358"/>
    <lineage>
        <taxon>Bacteria</taxon>
        <taxon>Bacillati</taxon>
        <taxon>Bacillota</taxon>
        <taxon>Clostridia</taxon>
        <taxon>Eubacteriales</taxon>
        <taxon>Oscillospiraceae</taxon>
        <taxon>Pusillibacter</taxon>
    </lineage>
</organism>
<dbReference type="GO" id="GO:0005829">
    <property type="term" value="C:cytosol"/>
    <property type="evidence" value="ECO:0007669"/>
    <property type="project" value="TreeGrafter"/>
</dbReference>
<dbReference type="PANTHER" id="PTHR12215">
    <property type="entry name" value="PHOSPHOPANTETHEINE TRANSFERASE"/>
    <property type="match status" value="1"/>
</dbReference>
<gene>
    <name evidence="2" type="ORF">MM59RIKEN_10210</name>
</gene>
<dbReference type="Proteomes" id="UP000679848">
    <property type="component" value="Chromosome"/>
</dbReference>